<keyword evidence="3" id="KW-1185">Reference proteome</keyword>
<reference evidence="4" key="1">
    <citation type="submission" date="2017-02" db="UniProtKB">
        <authorList>
            <consortium name="WormBaseParasite"/>
        </authorList>
    </citation>
    <scope>IDENTIFICATION</scope>
</reference>
<reference evidence="2 3" key="2">
    <citation type="submission" date="2018-10" db="EMBL/GenBank/DDBJ databases">
        <authorList>
            <consortium name="Pathogen Informatics"/>
        </authorList>
    </citation>
    <scope>NUCLEOTIDE SEQUENCE [LARGE SCALE GENOMIC DNA]</scope>
</reference>
<accession>A0A0N4VQT0</accession>
<evidence type="ECO:0000313" key="4">
    <source>
        <dbReference type="WBParaSite" id="EVEC_0001338401-mRNA-1"/>
    </source>
</evidence>
<feature type="region of interest" description="Disordered" evidence="1">
    <location>
        <begin position="1"/>
        <end position="84"/>
    </location>
</feature>
<dbReference type="AlphaFoldDB" id="A0A0N4VQT0"/>
<evidence type="ECO:0000313" key="2">
    <source>
        <dbReference type="EMBL" id="VDD97775.1"/>
    </source>
</evidence>
<evidence type="ECO:0000256" key="1">
    <source>
        <dbReference type="SAM" id="MobiDB-lite"/>
    </source>
</evidence>
<dbReference type="Proteomes" id="UP000274131">
    <property type="component" value="Unassembled WGS sequence"/>
</dbReference>
<name>A0A0N4VQT0_ENTVE</name>
<proteinExistence type="predicted"/>
<organism evidence="4">
    <name type="scientific">Enterobius vermicularis</name>
    <name type="common">Human pinworm</name>
    <dbReference type="NCBI Taxonomy" id="51028"/>
    <lineage>
        <taxon>Eukaryota</taxon>
        <taxon>Metazoa</taxon>
        <taxon>Ecdysozoa</taxon>
        <taxon>Nematoda</taxon>
        <taxon>Chromadorea</taxon>
        <taxon>Rhabditida</taxon>
        <taxon>Spirurina</taxon>
        <taxon>Oxyuridomorpha</taxon>
        <taxon>Oxyuroidea</taxon>
        <taxon>Oxyuridae</taxon>
        <taxon>Enterobius</taxon>
    </lineage>
</organism>
<feature type="compositionally biased region" description="Polar residues" evidence="1">
    <location>
        <begin position="8"/>
        <end position="30"/>
    </location>
</feature>
<dbReference type="EMBL" id="UXUI01015049">
    <property type="protein sequence ID" value="VDD97775.1"/>
    <property type="molecule type" value="Genomic_DNA"/>
</dbReference>
<protein>
    <submittedName>
        <fullName evidence="4">NR LBD domain-containing protein</fullName>
    </submittedName>
</protein>
<sequence>MGEKEESNSITRPSADKTTPYLSSTPVSNTADERANDCQETYALTIQHRGKNPETSCDRKEPGPKGIIIQNPESQRKENSAFPPETIQRYQRIRRNLQPLMRPHDILLTPDMYSLPNNAEIFPCHTRQTQAHFIYKMLDAFQHFLTSYKEGLGITVLASRGARQKLQEKEKCTRLVFLSYVSLHLEDWEDSL</sequence>
<dbReference type="WBParaSite" id="EVEC_0001338401-mRNA-1">
    <property type="protein sequence ID" value="EVEC_0001338401-mRNA-1"/>
    <property type="gene ID" value="EVEC_0001338401"/>
</dbReference>
<evidence type="ECO:0000313" key="3">
    <source>
        <dbReference type="Proteomes" id="UP000274131"/>
    </source>
</evidence>
<gene>
    <name evidence="2" type="ORF">EVEC_LOCUS12526</name>
</gene>